<dbReference type="EMBL" id="RIBY02001224">
    <property type="protein sequence ID" value="KAH9831107.1"/>
    <property type="molecule type" value="Genomic_DNA"/>
</dbReference>
<dbReference type="InterPro" id="IPR051164">
    <property type="entry name" value="NmrA-like_oxidored"/>
</dbReference>
<name>A0A9W7SUG9_9PEZI</name>
<reference evidence="4 5" key="2">
    <citation type="journal article" date="2021" name="Curr. Genet.">
        <title>Genetic response to nitrogen starvation in the aggressive Eucalyptus foliar pathogen Teratosphaeria destructans.</title>
        <authorList>
            <person name="Havenga M."/>
            <person name="Wingfield B.D."/>
            <person name="Wingfield M.J."/>
            <person name="Dreyer L.L."/>
            <person name="Roets F."/>
            <person name="Aylward J."/>
        </authorList>
    </citation>
    <scope>NUCLEOTIDE SEQUENCE [LARGE SCALE GENOMIC DNA]</scope>
    <source>
        <strain evidence="4">CMW44962</strain>
    </source>
</reference>
<dbReference type="InterPro" id="IPR008030">
    <property type="entry name" value="NmrA-like"/>
</dbReference>
<evidence type="ECO:0000313" key="5">
    <source>
        <dbReference type="Proteomes" id="UP001138500"/>
    </source>
</evidence>
<evidence type="ECO:0000313" key="4">
    <source>
        <dbReference type="EMBL" id="KAH9831107.1"/>
    </source>
</evidence>
<dbReference type="GO" id="GO:0005634">
    <property type="term" value="C:nucleus"/>
    <property type="evidence" value="ECO:0007669"/>
    <property type="project" value="TreeGrafter"/>
</dbReference>
<organism evidence="4 5">
    <name type="scientific">Teratosphaeria destructans</name>
    <dbReference type="NCBI Taxonomy" id="418781"/>
    <lineage>
        <taxon>Eukaryota</taxon>
        <taxon>Fungi</taxon>
        <taxon>Dikarya</taxon>
        <taxon>Ascomycota</taxon>
        <taxon>Pezizomycotina</taxon>
        <taxon>Dothideomycetes</taxon>
        <taxon>Dothideomycetidae</taxon>
        <taxon>Mycosphaerellales</taxon>
        <taxon>Teratosphaeriaceae</taxon>
        <taxon>Teratosphaeria</taxon>
    </lineage>
</organism>
<dbReference type="Gene3D" id="3.90.25.10">
    <property type="entry name" value="UDP-galactose 4-epimerase, domain 1"/>
    <property type="match status" value="1"/>
</dbReference>
<evidence type="ECO:0000256" key="2">
    <source>
        <dbReference type="ARBA" id="ARBA00022857"/>
    </source>
</evidence>
<dbReference type="OrthoDB" id="5356836at2759"/>
<keyword evidence="5" id="KW-1185">Reference proteome</keyword>
<evidence type="ECO:0000256" key="1">
    <source>
        <dbReference type="ARBA" id="ARBA00006328"/>
    </source>
</evidence>
<comment type="caution">
    <text evidence="4">The sequence shown here is derived from an EMBL/GenBank/DDBJ whole genome shotgun (WGS) entry which is preliminary data.</text>
</comment>
<feature type="domain" description="NmrA-like" evidence="3">
    <location>
        <begin position="3"/>
        <end position="299"/>
    </location>
</feature>
<dbReference type="Proteomes" id="UP001138500">
    <property type="component" value="Unassembled WGS sequence"/>
</dbReference>
<sequence length="377" mass="42011">MTTKVVATINSTGRQAASFVRAASAIGWHVRAQIRNREGLVAEELDELANVEIIEGDLTGSERPHILRRLFTGAKIAFVNTTHWGDEVAIGKACADAAKKAGVSHYIYSSMPDHSSFDRGWRPLPMWASKFAVENYVRQIGIPATFVYTGIYNNNFTSLPYPLFQMEFQEDGSFVWQAPFHPDEPLPWLDAEHDVGPALLQIFKMGPNHWKGQRVTLAFEKLTPVQCCARFARGVGRPVNYVHGPIKIHVSIPSGYREQLEALQETLGEKRAPYFGPGLEYPQEGRSIWEGHRGIEEYAREVFPIEEYANGLRWMEEEGRLTPGEADDVIHGNAEPSIAGSRPVTPAGMPMPLHVTGAYTPRSHPEGLEDNFFVGSV</sequence>
<protein>
    <submittedName>
        <fullName evidence="4">NAD(P)H-binding</fullName>
    </submittedName>
</protein>
<dbReference type="InterPro" id="IPR036291">
    <property type="entry name" value="NAD(P)-bd_dom_sf"/>
</dbReference>
<dbReference type="SUPFAM" id="SSF51735">
    <property type="entry name" value="NAD(P)-binding Rossmann-fold domains"/>
    <property type="match status" value="1"/>
</dbReference>
<reference evidence="4 5" key="1">
    <citation type="journal article" date="2018" name="IMA Fungus">
        <title>IMA Genome-F 10: Nine draft genome sequences of Claviceps purpurea s.lat., including C. arundinis, C. humidiphila, and C. cf. spartinae, pseudomolecules for the pitch canker pathogen Fusarium circinatum, draft genome of Davidsoniella eucalypti, Grosmannia galeiformis, Quambalaria eucalypti, and Teratosphaeria destructans.</title>
        <authorList>
            <person name="Wingfield B.D."/>
            <person name="Liu M."/>
            <person name="Nguyen H.D."/>
            <person name="Lane F.A."/>
            <person name="Morgan S.W."/>
            <person name="De Vos L."/>
            <person name="Wilken P.M."/>
            <person name="Duong T.A."/>
            <person name="Aylward J."/>
            <person name="Coetzee M.P."/>
            <person name="Dadej K."/>
            <person name="De Beer Z.W."/>
            <person name="Findlay W."/>
            <person name="Havenga M."/>
            <person name="Kolarik M."/>
            <person name="Menzies J.G."/>
            <person name="Naidoo K."/>
            <person name="Pochopski O."/>
            <person name="Shoukouhi P."/>
            <person name="Santana Q.C."/>
            <person name="Seifert K.A."/>
            <person name="Soal N."/>
            <person name="Steenkamp E.T."/>
            <person name="Tatham C.T."/>
            <person name="van der Nest M.A."/>
            <person name="Wingfield M.J."/>
        </authorList>
    </citation>
    <scope>NUCLEOTIDE SEQUENCE [LARGE SCALE GENOMIC DNA]</scope>
    <source>
        <strain evidence="4">CMW44962</strain>
    </source>
</reference>
<accession>A0A9W7SUG9</accession>
<keyword evidence="2" id="KW-0521">NADP</keyword>
<dbReference type="Pfam" id="PF05368">
    <property type="entry name" value="NmrA"/>
    <property type="match status" value="1"/>
</dbReference>
<dbReference type="Gene3D" id="3.40.50.720">
    <property type="entry name" value="NAD(P)-binding Rossmann-like Domain"/>
    <property type="match status" value="1"/>
</dbReference>
<evidence type="ECO:0000259" key="3">
    <source>
        <dbReference type="Pfam" id="PF05368"/>
    </source>
</evidence>
<comment type="similarity">
    <text evidence="1">Belongs to the NmrA-type oxidoreductase family.</text>
</comment>
<dbReference type="PANTHER" id="PTHR42748">
    <property type="entry name" value="NITROGEN METABOLITE REPRESSION PROTEIN NMRA FAMILY MEMBER"/>
    <property type="match status" value="1"/>
</dbReference>
<dbReference type="AlphaFoldDB" id="A0A9W7SUG9"/>
<dbReference type="PANTHER" id="PTHR42748:SF5">
    <property type="entry name" value="NITROGEN METABOLITE REPRESSION PROTEIN NMRA"/>
    <property type="match status" value="1"/>
</dbReference>
<gene>
    <name evidence="4" type="ORF">Tdes44962_MAKER02185</name>
</gene>
<proteinExistence type="inferred from homology"/>